<evidence type="ECO:0000256" key="1">
    <source>
        <dbReference type="ARBA" id="ARBA00004236"/>
    </source>
</evidence>
<dbReference type="GO" id="GO:0015226">
    <property type="term" value="F:carnitine transmembrane transporter activity"/>
    <property type="evidence" value="ECO:0007669"/>
    <property type="project" value="TreeGrafter"/>
</dbReference>
<dbReference type="Gene3D" id="3.10.105.10">
    <property type="entry name" value="Dipeptide-binding Protein, Domain 3"/>
    <property type="match status" value="1"/>
</dbReference>
<dbReference type="PANTHER" id="PTHR47737:SF1">
    <property type="entry name" value="GLYCINE BETAINE_PROLINE BETAINE TRANSPORT SYSTEM PERMEASE PROTEIN PROW"/>
    <property type="match status" value="1"/>
</dbReference>
<dbReference type="Proteomes" id="UP000304148">
    <property type="component" value="Chromosome"/>
</dbReference>
<dbReference type="InterPro" id="IPR007210">
    <property type="entry name" value="ABC_Gly_betaine_transp_sub-bd"/>
</dbReference>
<name>A0A383R7P8_PAEAL</name>
<gene>
    <name evidence="6" type="primary">opuAC</name>
    <name evidence="6" type="ORF">PBLR_10778</name>
</gene>
<comment type="subcellular location">
    <subcellularLocation>
        <location evidence="1">Cell membrane</location>
    </subcellularLocation>
</comment>
<dbReference type="EMBL" id="LS992241">
    <property type="protein sequence ID" value="SYX82356.1"/>
    <property type="molecule type" value="Genomic_DNA"/>
</dbReference>
<feature type="domain" description="ABC-type glycine betaine transport system substrate-binding" evidence="5">
    <location>
        <begin position="47"/>
        <end position="188"/>
    </location>
</feature>
<dbReference type="Pfam" id="PF04069">
    <property type="entry name" value="OpuAC"/>
    <property type="match status" value="2"/>
</dbReference>
<keyword evidence="3" id="KW-1003">Cell membrane</keyword>
<protein>
    <submittedName>
        <fullName evidence="6">L-proline betaine and betonicine ABC transporter ABC transporter (Glycine betaine-binding lipoprotein)</fullName>
    </submittedName>
</protein>
<dbReference type="PANTHER" id="PTHR47737">
    <property type="entry name" value="GLYCINE BETAINE/PROLINE BETAINE TRANSPORT SYSTEM PERMEASE PROTEIN PROW"/>
    <property type="match status" value="1"/>
</dbReference>
<feature type="domain" description="ABC-type glycine betaine transport system substrate-binding" evidence="5">
    <location>
        <begin position="207"/>
        <end position="310"/>
    </location>
</feature>
<dbReference type="GO" id="GO:0043190">
    <property type="term" value="C:ATP-binding cassette (ABC) transporter complex"/>
    <property type="evidence" value="ECO:0007669"/>
    <property type="project" value="InterPro"/>
</dbReference>
<evidence type="ECO:0000259" key="5">
    <source>
        <dbReference type="Pfam" id="PF04069"/>
    </source>
</evidence>
<dbReference type="GO" id="GO:0005275">
    <property type="term" value="F:amine transmembrane transporter activity"/>
    <property type="evidence" value="ECO:0007669"/>
    <property type="project" value="TreeGrafter"/>
</dbReference>
<dbReference type="PROSITE" id="PS51257">
    <property type="entry name" value="PROKAR_LIPOPROTEIN"/>
    <property type="match status" value="1"/>
</dbReference>
<keyword evidence="2" id="KW-0813">Transport</keyword>
<sequence length="310" mass="33990">MEMKQRRTGYWVLAGLVAMLGWTLAGCADLSSSTAGNDGTANSTGDSIGKQVDYKIIGIDAGAGIMQSTEAALKEYDLTDWKLIEGSGAAMTAALDKAIKKQEPIIITGWTPHWMFAKYELKYLEDPKGIYGGDEEIHTIARKGLKEDEPSAYKTLDLFEWTAEDMAKVMVDIHDGQEPKDAAKAWIEANTDKVQDWTSGVDKVEGKKLKLGYVAWDSEIASTNIIASVLENEVGYKVDLIQVEAGPMWTGVANGDVDAIVAAWLPTTHKDYYERFQNNVDDLGPNLNGTKIGLVVPSYVNIQSIEDMKK</sequence>
<evidence type="ECO:0000313" key="7">
    <source>
        <dbReference type="Proteomes" id="UP000304148"/>
    </source>
</evidence>
<dbReference type="GO" id="GO:0031460">
    <property type="term" value="P:glycine betaine transport"/>
    <property type="evidence" value="ECO:0007669"/>
    <property type="project" value="TreeGrafter"/>
</dbReference>
<dbReference type="AlphaFoldDB" id="A0A383R7P8"/>
<evidence type="ECO:0000256" key="3">
    <source>
        <dbReference type="ARBA" id="ARBA00022475"/>
    </source>
</evidence>
<organism evidence="6 7">
    <name type="scientific">Paenibacillus alvei</name>
    <name type="common">Bacillus alvei</name>
    <dbReference type="NCBI Taxonomy" id="44250"/>
    <lineage>
        <taxon>Bacteria</taxon>
        <taxon>Bacillati</taxon>
        <taxon>Bacillota</taxon>
        <taxon>Bacilli</taxon>
        <taxon>Bacillales</taxon>
        <taxon>Paenibacillaceae</taxon>
        <taxon>Paenibacillus</taxon>
    </lineage>
</organism>
<evidence type="ECO:0000256" key="4">
    <source>
        <dbReference type="ARBA" id="ARBA00023136"/>
    </source>
</evidence>
<dbReference type="GO" id="GO:0015871">
    <property type="term" value="P:choline transport"/>
    <property type="evidence" value="ECO:0007669"/>
    <property type="project" value="TreeGrafter"/>
</dbReference>
<reference evidence="7" key="1">
    <citation type="submission" date="2018-08" db="EMBL/GenBank/DDBJ databases">
        <authorList>
            <person name="Chevrot R."/>
        </authorList>
    </citation>
    <scope>NUCLEOTIDE SEQUENCE [LARGE SCALE GENOMIC DNA]</scope>
</reference>
<dbReference type="Gene3D" id="3.40.190.100">
    <property type="entry name" value="Glycine betaine-binding periplasmic protein, domain 2"/>
    <property type="match status" value="1"/>
</dbReference>
<dbReference type="SUPFAM" id="SSF53850">
    <property type="entry name" value="Periplasmic binding protein-like II"/>
    <property type="match status" value="2"/>
</dbReference>
<proteinExistence type="predicted"/>
<keyword evidence="4" id="KW-0472">Membrane</keyword>
<evidence type="ECO:0000256" key="2">
    <source>
        <dbReference type="ARBA" id="ARBA00022448"/>
    </source>
</evidence>
<keyword evidence="6" id="KW-0449">Lipoprotein</keyword>
<evidence type="ECO:0000313" key="6">
    <source>
        <dbReference type="EMBL" id="SYX82356.1"/>
    </source>
</evidence>
<accession>A0A383R7P8</accession>